<comment type="similarity">
    <text evidence="4 10">Belongs to the glycosyl hydrolase 13 family. GlgB subfamily.</text>
</comment>
<keyword evidence="7 10" id="KW-0808">Transferase</keyword>
<keyword evidence="6 10" id="KW-0328">Glycosyltransferase</keyword>
<feature type="active site" description="Nucleophile" evidence="10 11">
    <location>
        <position position="414"/>
    </location>
</feature>
<dbReference type="NCBIfam" id="TIGR01515">
    <property type="entry name" value="branching_enzym"/>
    <property type="match status" value="1"/>
</dbReference>
<comment type="caution">
    <text evidence="13">The sequence shown here is derived from an EMBL/GenBank/DDBJ whole genome shotgun (WGS) entry which is preliminary data.</text>
</comment>
<evidence type="ECO:0000313" key="13">
    <source>
        <dbReference type="EMBL" id="RAI02997.1"/>
    </source>
</evidence>
<dbReference type="AlphaFoldDB" id="A0A8B2NRZ4"/>
<dbReference type="NCBIfam" id="NF003811">
    <property type="entry name" value="PRK05402.1"/>
    <property type="match status" value="1"/>
</dbReference>
<dbReference type="InterPro" id="IPR004193">
    <property type="entry name" value="Glyco_hydro_13_N"/>
</dbReference>
<dbReference type="GO" id="GO:0004553">
    <property type="term" value="F:hydrolase activity, hydrolyzing O-glycosyl compounds"/>
    <property type="evidence" value="ECO:0007669"/>
    <property type="project" value="InterPro"/>
</dbReference>
<comment type="pathway">
    <text evidence="3 10">Glycan biosynthesis; glycogen biosynthesis.</text>
</comment>
<dbReference type="GO" id="GO:0043169">
    <property type="term" value="F:cation binding"/>
    <property type="evidence" value="ECO:0007669"/>
    <property type="project" value="InterPro"/>
</dbReference>
<evidence type="ECO:0000313" key="14">
    <source>
        <dbReference type="Proteomes" id="UP000249590"/>
    </source>
</evidence>
<dbReference type="UniPathway" id="UPA00164"/>
<dbReference type="Pfam" id="PF22019">
    <property type="entry name" value="GlgB_N"/>
    <property type="match status" value="1"/>
</dbReference>
<dbReference type="SUPFAM" id="SSF81296">
    <property type="entry name" value="E set domains"/>
    <property type="match status" value="2"/>
</dbReference>
<keyword evidence="8 10" id="KW-0320">Glycogen biosynthesis</keyword>
<dbReference type="NCBIfam" id="NF008967">
    <property type="entry name" value="PRK12313.1"/>
    <property type="match status" value="1"/>
</dbReference>
<dbReference type="GO" id="GO:0005978">
    <property type="term" value="P:glycogen biosynthetic process"/>
    <property type="evidence" value="ECO:0007669"/>
    <property type="project" value="UniProtKB-UniRule"/>
</dbReference>
<dbReference type="Pfam" id="PF02922">
    <property type="entry name" value="CBM_48"/>
    <property type="match status" value="1"/>
</dbReference>
<organism evidence="13 14">
    <name type="scientific">Acuticoccus sediminis</name>
    <dbReference type="NCBI Taxonomy" id="2184697"/>
    <lineage>
        <taxon>Bacteria</taxon>
        <taxon>Pseudomonadati</taxon>
        <taxon>Pseudomonadota</taxon>
        <taxon>Alphaproteobacteria</taxon>
        <taxon>Hyphomicrobiales</taxon>
        <taxon>Amorphaceae</taxon>
        <taxon>Acuticoccus</taxon>
    </lineage>
</organism>
<dbReference type="InterPro" id="IPR006407">
    <property type="entry name" value="GlgB"/>
</dbReference>
<dbReference type="InterPro" id="IPR013780">
    <property type="entry name" value="Glyco_hydro_b"/>
</dbReference>
<comment type="catalytic activity">
    <reaction evidence="1 10">
        <text>Transfers a segment of a (1-&gt;4)-alpha-D-glucan chain to a primary hydroxy group in a similar glucan chain.</text>
        <dbReference type="EC" id="2.4.1.18"/>
    </reaction>
</comment>
<evidence type="ECO:0000256" key="8">
    <source>
        <dbReference type="ARBA" id="ARBA00023056"/>
    </source>
</evidence>
<evidence type="ECO:0000259" key="12">
    <source>
        <dbReference type="SMART" id="SM00642"/>
    </source>
</evidence>
<dbReference type="EC" id="2.4.1.18" evidence="10"/>
<dbReference type="PIRSF" id="PIRSF000463">
    <property type="entry name" value="GlgB"/>
    <property type="match status" value="1"/>
</dbReference>
<feature type="domain" description="Glycosyl hydrolase family 13 catalytic" evidence="12">
    <location>
        <begin position="257"/>
        <end position="623"/>
    </location>
</feature>
<evidence type="ECO:0000256" key="2">
    <source>
        <dbReference type="ARBA" id="ARBA00002953"/>
    </source>
</evidence>
<accession>A0A8B2NRZ4</accession>
<dbReference type="Gene3D" id="2.60.40.1180">
    <property type="entry name" value="Golgi alpha-mannosidase II"/>
    <property type="match status" value="1"/>
</dbReference>
<keyword evidence="9 10" id="KW-0119">Carbohydrate metabolism</keyword>
<evidence type="ECO:0000256" key="6">
    <source>
        <dbReference type="ARBA" id="ARBA00022676"/>
    </source>
</evidence>
<dbReference type="GO" id="GO:0003844">
    <property type="term" value="F:1,4-alpha-glucan branching enzyme activity"/>
    <property type="evidence" value="ECO:0007669"/>
    <property type="project" value="UniProtKB-UniRule"/>
</dbReference>
<evidence type="ECO:0000256" key="3">
    <source>
        <dbReference type="ARBA" id="ARBA00004964"/>
    </source>
</evidence>
<feature type="active site" description="Proton donor" evidence="10 11">
    <location>
        <position position="466"/>
    </location>
</feature>
<evidence type="ECO:0000256" key="7">
    <source>
        <dbReference type="ARBA" id="ARBA00022679"/>
    </source>
</evidence>
<protein>
    <recommendedName>
        <fullName evidence="10">1,4-alpha-glucan branching enzyme GlgB</fullName>
        <ecNumber evidence="10">2.4.1.18</ecNumber>
    </recommendedName>
    <alternativeName>
        <fullName evidence="10">1,4-alpha-D-glucan:1,4-alpha-D-glucan 6-glucosyl-transferase</fullName>
    </alternativeName>
    <alternativeName>
        <fullName evidence="10">Alpha-(1-&gt;4)-glucan branching enzyme</fullName>
    </alternativeName>
    <alternativeName>
        <fullName evidence="10">Glycogen branching enzyme</fullName>
        <shortName evidence="10">BE</shortName>
    </alternativeName>
</protein>
<evidence type="ECO:0000256" key="4">
    <source>
        <dbReference type="ARBA" id="ARBA00009000"/>
    </source>
</evidence>
<dbReference type="Pfam" id="PF00128">
    <property type="entry name" value="Alpha-amylase"/>
    <property type="match status" value="1"/>
</dbReference>
<dbReference type="InterPro" id="IPR006047">
    <property type="entry name" value="GH13_cat_dom"/>
</dbReference>
<name>A0A8B2NRZ4_9HYPH</name>
<dbReference type="GO" id="GO:0005829">
    <property type="term" value="C:cytosol"/>
    <property type="evidence" value="ECO:0007669"/>
    <property type="project" value="TreeGrafter"/>
</dbReference>
<dbReference type="Gene3D" id="3.20.20.80">
    <property type="entry name" value="Glycosidases"/>
    <property type="match status" value="1"/>
</dbReference>
<dbReference type="Pfam" id="PF02806">
    <property type="entry name" value="Alpha-amylase_C"/>
    <property type="match status" value="1"/>
</dbReference>
<dbReference type="OrthoDB" id="9800174at2"/>
<keyword evidence="14" id="KW-1185">Reference proteome</keyword>
<dbReference type="InterPro" id="IPR006048">
    <property type="entry name" value="A-amylase/branching_C"/>
</dbReference>
<dbReference type="SUPFAM" id="SSF51011">
    <property type="entry name" value="Glycosyl hydrolase domain"/>
    <property type="match status" value="1"/>
</dbReference>
<dbReference type="FunFam" id="2.60.40.10:FF:000169">
    <property type="entry name" value="1,4-alpha-glucan branching enzyme GlgB"/>
    <property type="match status" value="1"/>
</dbReference>
<dbReference type="InterPro" id="IPR054169">
    <property type="entry name" value="GlgB_N"/>
</dbReference>
<comment type="function">
    <text evidence="2 10">Catalyzes the formation of the alpha-1,6-glucosidic linkages in glycogen by scission of a 1,4-alpha-linked oligosaccharide from growing alpha-1,4-glucan chains and the subsequent attachment of the oligosaccharide to the alpha-1,6 position.</text>
</comment>
<comment type="subunit">
    <text evidence="10">Monomer.</text>
</comment>
<dbReference type="CDD" id="cd02855">
    <property type="entry name" value="E_set_GBE_prok_N"/>
    <property type="match status" value="1"/>
</dbReference>
<dbReference type="CDD" id="cd11322">
    <property type="entry name" value="AmyAc_Glg_BE"/>
    <property type="match status" value="1"/>
</dbReference>
<dbReference type="InterPro" id="IPR017853">
    <property type="entry name" value="GH"/>
</dbReference>
<evidence type="ECO:0000256" key="9">
    <source>
        <dbReference type="ARBA" id="ARBA00023277"/>
    </source>
</evidence>
<dbReference type="InterPro" id="IPR014756">
    <property type="entry name" value="Ig_E-set"/>
</dbReference>
<dbReference type="FunFam" id="3.20.20.80:FF:000003">
    <property type="entry name" value="1,4-alpha-glucan branching enzyme GlgB"/>
    <property type="match status" value="1"/>
</dbReference>
<dbReference type="PANTHER" id="PTHR43651:SF3">
    <property type="entry name" value="1,4-ALPHA-GLUCAN-BRANCHING ENZYME"/>
    <property type="match status" value="1"/>
</dbReference>
<sequence length="732" mass="82677">MSDTRLRDDLMPAAAEAIVTGRHSDPFSILGMHPSEDGSRLYVRTFAPHAEAVSLVDTKGKTVAAMDKTHPDGLFAVVLDKAKPFEYRLKLRSGAHEWTADDPYRFDAVLGELDVYLMAEGRHQKLYERLGSHPTTMNGVEGVYFGVWAPNAKRVSVVGDFNGWDGRRHVMRLRAEVGVWEIFIPGISRGLYYKYEIIGAHGNVLPLKMDPLAFATEVPPDTSSVVHGLVEHDWTDGAWISTRAGANDRSAPISIYEVHLGSWRRGDGNTYLGYDALADELIPYVKSLGFTHVELLPISEHPFSGSWGYQPIGLYAPTSRFGTPEGFARFVDRAHREGIGVIIDWVPAHFPTDQHGLGQFDGTALYEHSDPREGFHKDWNTLIYNLGRNEVANFLEANGLFWIDRYHVDGLRVDAVASMLYRDYSRGDDWVPNRYGGRENLESIDFLRSLNERVAEVGEGAMMAAEESTAFPQVSRPVKDGGLGFNFKWNMGWMHDTLHYMQEEPIHRRWHHDAITFGLHYAYSEDFILPLSHDEVVHGKGSMLGKMPGDRWQKFANLRAYYAFMWSHPGKKLLFMGGEFAQEREWNHDQSLDWHLLVDPLHKGVQDLIRDLNTLYKTTSALHERDCDPDGFEWIDASDNMSSVYCYVRYAADRSPVVVVLNFTPVVRYNYRVGFPHGGKWREAMNTDSSVYGGSNVGNAGAIDVQEHAFHGRQFSAELTLPPLGALIFVPH</sequence>
<dbReference type="Proteomes" id="UP000249590">
    <property type="component" value="Unassembled WGS sequence"/>
</dbReference>
<dbReference type="InterPro" id="IPR044143">
    <property type="entry name" value="GlgB_N_E_set_prok"/>
</dbReference>
<gene>
    <name evidence="10" type="primary">glgB</name>
    <name evidence="13" type="ORF">DLJ53_00210</name>
</gene>
<dbReference type="FunFam" id="2.60.40.1180:FF:000002">
    <property type="entry name" value="1,4-alpha-glucan branching enzyme GlgB"/>
    <property type="match status" value="1"/>
</dbReference>
<dbReference type="Gene3D" id="2.60.40.10">
    <property type="entry name" value="Immunoglobulins"/>
    <property type="match status" value="2"/>
</dbReference>
<dbReference type="InterPro" id="IPR037439">
    <property type="entry name" value="Branching_enzy"/>
</dbReference>
<dbReference type="PANTHER" id="PTHR43651">
    <property type="entry name" value="1,4-ALPHA-GLUCAN-BRANCHING ENZYME"/>
    <property type="match status" value="1"/>
</dbReference>
<dbReference type="RefSeq" id="WP_111341197.1">
    <property type="nucleotide sequence ID" value="NZ_QHHQ01000001.1"/>
</dbReference>
<dbReference type="InterPro" id="IPR013783">
    <property type="entry name" value="Ig-like_fold"/>
</dbReference>
<keyword evidence="5 10" id="KW-0321">Glycogen metabolism</keyword>
<evidence type="ECO:0000256" key="10">
    <source>
        <dbReference type="HAMAP-Rule" id="MF_00685"/>
    </source>
</evidence>
<dbReference type="HAMAP" id="MF_00685">
    <property type="entry name" value="GlgB"/>
    <property type="match status" value="1"/>
</dbReference>
<proteinExistence type="inferred from homology"/>
<evidence type="ECO:0000256" key="11">
    <source>
        <dbReference type="PIRSR" id="PIRSR000463-1"/>
    </source>
</evidence>
<evidence type="ECO:0000256" key="5">
    <source>
        <dbReference type="ARBA" id="ARBA00022600"/>
    </source>
</evidence>
<dbReference type="SMART" id="SM00642">
    <property type="entry name" value="Aamy"/>
    <property type="match status" value="1"/>
</dbReference>
<dbReference type="SUPFAM" id="SSF51445">
    <property type="entry name" value="(Trans)glycosidases"/>
    <property type="match status" value="1"/>
</dbReference>
<evidence type="ECO:0000256" key="1">
    <source>
        <dbReference type="ARBA" id="ARBA00000826"/>
    </source>
</evidence>
<reference evidence="13 14" key="1">
    <citation type="submission" date="2018-05" db="EMBL/GenBank/DDBJ databases">
        <title>Acuticoccus sediminis sp. nov., isolated from deep-sea sediment of Indian Ocean.</title>
        <authorList>
            <person name="Liu X."/>
            <person name="Lai Q."/>
            <person name="Du Y."/>
            <person name="Sun F."/>
            <person name="Zhang X."/>
            <person name="Wang S."/>
            <person name="Shao Z."/>
        </authorList>
    </citation>
    <scope>NUCLEOTIDE SEQUENCE [LARGE SCALE GENOMIC DNA]</scope>
    <source>
        <strain evidence="13 14">PTG4-2</strain>
    </source>
</reference>
<dbReference type="EMBL" id="QHHQ01000001">
    <property type="protein sequence ID" value="RAI02997.1"/>
    <property type="molecule type" value="Genomic_DNA"/>
</dbReference>